<dbReference type="SUPFAM" id="SSF51045">
    <property type="entry name" value="WW domain"/>
    <property type="match status" value="1"/>
</dbReference>
<dbReference type="GO" id="GO:0016422">
    <property type="term" value="F:mRNA (2'-O-methyladenosine-N6-)-methyltransferase activity"/>
    <property type="evidence" value="ECO:0007669"/>
    <property type="project" value="InterPro"/>
</dbReference>
<reference evidence="3" key="1">
    <citation type="journal article" date="2023" name="Mol. Biol. Evol.">
        <title>Third-Generation Sequencing Reveals the Adaptive Role of the Epigenome in Three Deep-Sea Polychaetes.</title>
        <authorList>
            <person name="Perez M."/>
            <person name="Aroh O."/>
            <person name="Sun Y."/>
            <person name="Lan Y."/>
            <person name="Juniper S.K."/>
            <person name="Young C.R."/>
            <person name="Angers B."/>
            <person name="Qian P.Y."/>
        </authorList>
    </citation>
    <scope>NUCLEOTIDE SEQUENCE</scope>
    <source>
        <strain evidence="3">P08H-3</strain>
    </source>
</reference>
<accession>A0AAD9J8Q1</accession>
<proteinExistence type="predicted"/>
<dbReference type="PANTHER" id="PTHR21727">
    <property type="entry name" value="PHOSPHORYLATED CTD INTERACTING FACTOR 1"/>
    <property type="match status" value="1"/>
</dbReference>
<gene>
    <name evidence="3" type="ORF">LSH36_506g02003</name>
</gene>
<dbReference type="InterPro" id="IPR039881">
    <property type="entry name" value="PCIF1-like"/>
</dbReference>
<dbReference type="GO" id="GO:0099122">
    <property type="term" value="F:RNA polymerase II C-terminal domain binding"/>
    <property type="evidence" value="ECO:0007669"/>
    <property type="project" value="InterPro"/>
</dbReference>
<feature type="compositionally biased region" description="Basic and acidic residues" evidence="1">
    <location>
        <begin position="1"/>
        <end position="19"/>
    </location>
</feature>
<dbReference type="SMART" id="SM00456">
    <property type="entry name" value="WW"/>
    <property type="match status" value="1"/>
</dbReference>
<feature type="compositionally biased region" description="Low complexity" evidence="1">
    <location>
        <begin position="52"/>
        <end position="62"/>
    </location>
</feature>
<dbReference type="CDD" id="cd00201">
    <property type="entry name" value="WW"/>
    <property type="match status" value="1"/>
</dbReference>
<feature type="compositionally biased region" description="Basic and acidic residues" evidence="1">
    <location>
        <begin position="33"/>
        <end position="47"/>
    </location>
</feature>
<name>A0AAD9J8Q1_9ANNE</name>
<protein>
    <recommendedName>
        <fullName evidence="2">WW domain-containing protein</fullName>
    </recommendedName>
</protein>
<dbReference type="InterPro" id="IPR036020">
    <property type="entry name" value="WW_dom_sf"/>
</dbReference>
<dbReference type="PANTHER" id="PTHR21727:SF0">
    <property type="entry name" value="MRNA (2'-O-METHYLADENOSINE-N(6)-)-METHYLTRANSFERASE"/>
    <property type="match status" value="1"/>
</dbReference>
<organism evidence="3 4">
    <name type="scientific">Paralvinella palmiformis</name>
    <dbReference type="NCBI Taxonomy" id="53620"/>
    <lineage>
        <taxon>Eukaryota</taxon>
        <taxon>Metazoa</taxon>
        <taxon>Spiralia</taxon>
        <taxon>Lophotrochozoa</taxon>
        <taxon>Annelida</taxon>
        <taxon>Polychaeta</taxon>
        <taxon>Sedentaria</taxon>
        <taxon>Canalipalpata</taxon>
        <taxon>Terebellida</taxon>
        <taxon>Terebelliformia</taxon>
        <taxon>Alvinellidae</taxon>
        <taxon>Paralvinella</taxon>
    </lineage>
</organism>
<dbReference type="Pfam" id="PF00397">
    <property type="entry name" value="WW"/>
    <property type="match status" value="1"/>
</dbReference>
<dbReference type="Proteomes" id="UP001208570">
    <property type="component" value="Unassembled WGS sequence"/>
</dbReference>
<evidence type="ECO:0000313" key="3">
    <source>
        <dbReference type="EMBL" id="KAK2148277.1"/>
    </source>
</evidence>
<dbReference type="GO" id="GO:0005634">
    <property type="term" value="C:nucleus"/>
    <property type="evidence" value="ECO:0007669"/>
    <property type="project" value="TreeGrafter"/>
</dbReference>
<feature type="domain" description="WW" evidence="2">
    <location>
        <begin position="119"/>
        <end position="153"/>
    </location>
</feature>
<evidence type="ECO:0000256" key="1">
    <source>
        <dbReference type="SAM" id="MobiDB-lite"/>
    </source>
</evidence>
<dbReference type="AlphaFoldDB" id="A0AAD9J8Q1"/>
<evidence type="ECO:0000259" key="2">
    <source>
        <dbReference type="PROSITE" id="PS50020"/>
    </source>
</evidence>
<dbReference type="PROSITE" id="PS50020">
    <property type="entry name" value="WW_DOMAIN_2"/>
    <property type="match status" value="1"/>
</dbReference>
<feature type="compositionally biased region" description="Polar residues" evidence="1">
    <location>
        <begin position="76"/>
        <end position="87"/>
    </location>
</feature>
<dbReference type="InterPro" id="IPR022035">
    <property type="entry name" value="PCIF1_WW"/>
</dbReference>
<comment type="caution">
    <text evidence="3">The sequence shown here is derived from an EMBL/GenBank/DDBJ whole genome shotgun (WGS) entry which is preliminary data.</text>
</comment>
<dbReference type="Pfam" id="PF12237">
    <property type="entry name" value="PCIF1_WW"/>
    <property type="match status" value="1"/>
</dbReference>
<dbReference type="FunFam" id="2.20.70.10:FF:000036">
    <property type="entry name" value="Phosphorylated CTD-interacting factor 1"/>
    <property type="match status" value="1"/>
</dbReference>
<feature type="compositionally biased region" description="Low complexity" evidence="1">
    <location>
        <begin position="89"/>
        <end position="100"/>
    </location>
</feature>
<feature type="region of interest" description="Disordered" evidence="1">
    <location>
        <begin position="1"/>
        <end position="118"/>
    </location>
</feature>
<dbReference type="InterPro" id="IPR001202">
    <property type="entry name" value="WW_dom"/>
</dbReference>
<sequence>MAEVDDVKHITSDYSDQKESQSSADELDSPAVDDSKPLSIKLDKKSPSFDMPLTPTTPHTPGTAPPGKLPVKNPPQLITQQNTNNHKVPSPGSSGSSGTPQYLSPGHGSPDPVHDLPPELLQAGWRRFWSRREARPYFFNKITHESLWEMPPMPGQTDPLTNPLGIGEPTTPVVDSAQRSLSIEVPGRKRSLSDDGAMLSPNKKPAFTFSPFWNFEVPTNIIIFERKPLMIPAPHPDIEQFRTQLMVKLRTKYQELCHTREGIDAPHESFNRWLLERKVLDKGNDPLFPTDCTTEVSQSMYREIMNDIPVKLTKPKYSTDARRQLYKYAEAAKRMIEKRDVTPDSRKLVMWQAEDTFTWLRKRNNASYEDYLERLAHLKRQCQPHLTEAAKSSVEGICTKIYHLAKDYGQQVREKHTQLLKEHNIRMPSDLPKPAQRRVMCYPAQVCALSPYCSGVEHHIDGDITYLRYKGEAHKLNSTHFHKLEQLYRWNTRDDVRFEHFLARVWCLLQRYQTLFGIQTNEGFGMQGALPVPVFECLNRMFGVTFECFASPLNCYFKQYCSAFPDTDCYFGSRGPLLDFHPISGSFEANPPFCEELMEAMVDHFENLLAETEEPLSFTVFIPDWRDPPTEALLRLESSRFNTKQLTVLPFEHEYRNGFQHSCPKVEINVKSAHGTLIVFLQNKAGRVKWEPTPERITELRLAYRPKVSSPSS</sequence>
<dbReference type="EMBL" id="JAODUP010000506">
    <property type="protein sequence ID" value="KAK2148277.1"/>
    <property type="molecule type" value="Genomic_DNA"/>
</dbReference>
<dbReference type="Gene3D" id="2.20.70.10">
    <property type="match status" value="1"/>
</dbReference>
<evidence type="ECO:0000313" key="4">
    <source>
        <dbReference type="Proteomes" id="UP001208570"/>
    </source>
</evidence>
<keyword evidence="4" id="KW-1185">Reference proteome</keyword>